<dbReference type="Pfam" id="PF19666">
    <property type="entry name" value="DUF6169"/>
    <property type="match status" value="1"/>
</dbReference>
<evidence type="ECO:0000313" key="1">
    <source>
        <dbReference type="EMBL" id="RXK86957.1"/>
    </source>
</evidence>
<dbReference type="OrthoDB" id="767793at2"/>
<dbReference type="EMBL" id="SDHZ01000001">
    <property type="protein sequence ID" value="RXK86957.1"/>
    <property type="molecule type" value="Genomic_DNA"/>
</dbReference>
<dbReference type="AlphaFoldDB" id="A0A4Q1DBY3"/>
<gene>
    <name evidence="1" type="ORF">ESB13_09280</name>
</gene>
<protein>
    <submittedName>
        <fullName evidence="1">Uncharacterized protein</fullName>
    </submittedName>
</protein>
<sequence length="168" mass="19614">MSSRYNLAEDGLTYKFTTASGDLYIAYFTEFILTTKDGGELCIPMFGFERKSQHLLQESRMHFDEKVKNTLQHLIREFFRLNPDKGVVYICSQDGGKQRARHVTFSRWFNDLGDAYAKYDSPEEYNENTFYSSLILLNANAEKEQYIDAFFHTIEIWMGHEAARKNTG</sequence>
<organism evidence="1 2">
    <name type="scientific">Filimonas effusa</name>
    <dbReference type="NCBI Taxonomy" id="2508721"/>
    <lineage>
        <taxon>Bacteria</taxon>
        <taxon>Pseudomonadati</taxon>
        <taxon>Bacteroidota</taxon>
        <taxon>Chitinophagia</taxon>
        <taxon>Chitinophagales</taxon>
        <taxon>Chitinophagaceae</taxon>
        <taxon>Filimonas</taxon>
    </lineage>
</organism>
<name>A0A4Q1DBY3_9BACT</name>
<keyword evidence="2" id="KW-1185">Reference proteome</keyword>
<reference evidence="1 2" key="1">
    <citation type="submission" date="2019-01" db="EMBL/GenBank/DDBJ databases">
        <title>Filimonas sp. strain TTM-71.</title>
        <authorList>
            <person name="Chen W.-M."/>
        </authorList>
    </citation>
    <scope>NUCLEOTIDE SEQUENCE [LARGE SCALE GENOMIC DNA]</scope>
    <source>
        <strain evidence="1 2">TTM-71</strain>
    </source>
</reference>
<accession>A0A4Q1DBY3</accession>
<dbReference type="RefSeq" id="WP_129002706.1">
    <property type="nucleotide sequence ID" value="NZ_SDHZ01000001.1"/>
</dbReference>
<dbReference type="InterPro" id="IPR046167">
    <property type="entry name" value="DUF6169"/>
</dbReference>
<proteinExistence type="predicted"/>
<evidence type="ECO:0000313" key="2">
    <source>
        <dbReference type="Proteomes" id="UP000290545"/>
    </source>
</evidence>
<comment type="caution">
    <text evidence="1">The sequence shown here is derived from an EMBL/GenBank/DDBJ whole genome shotgun (WGS) entry which is preliminary data.</text>
</comment>
<dbReference type="Proteomes" id="UP000290545">
    <property type="component" value="Unassembled WGS sequence"/>
</dbReference>